<dbReference type="PRINTS" id="PR00926">
    <property type="entry name" value="MITOCARRIER"/>
</dbReference>
<dbReference type="InterPro" id="IPR025659">
    <property type="entry name" value="Tubby-like_C"/>
</dbReference>
<evidence type="ECO:0000256" key="8">
    <source>
        <dbReference type="ARBA" id="ARBA00022989"/>
    </source>
</evidence>
<comment type="similarity">
    <text evidence="3">Belongs to the mitochondrial carrier (TC 2.A.29) family.</text>
</comment>
<dbReference type="STRING" id="45357.A0A2V1AST8"/>
<dbReference type="InterPro" id="IPR023395">
    <property type="entry name" value="MCP_dom_sf"/>
</dbReference>
<dbReference type="GeneID" id="37009650"/>
<keyword evidence="10 11" id="KW-0472">Membrane</keyword>
<sequence length="641" mass="71806">MSTQKKGGSVTDLVAGGVAGLFEALCCHPLDTVKVRMQLYRKSGQKPPGFLRTGINIVQKETFMSLYKGLGAVVLGIVPKMGIRFQSYEFYRSLLKDNEGKISTGNTFLAGVGAGTTEAVLVVNPMEVVKIRLQAQHHSMADPLDVPKYRNALHAAYVIVREEGFSTLYRGVSLTAARQASNQGVNFTVYSKLKEYLQGYQNLEVLPSWETSLIGLFSGALGPLSNAPLDTIKTRLQKSTYASNESGWVRIAKIGKQLIKEEGVGALYKGITPRIMRVAPGQAVTFTVYEFMKGVLSGNALPGSNKKLEPISTTSSALVRYQGKTRQAREISPDEVRKYNEAQKARKERQGFENGQNQFYYHENPSSNQEGFMNDPTQFRAVFDIPPNENGIITEHDGIYDILKEPTLVIERQVEFMNIVIGFEQANRYKIMNSNGEQIAYMEEKDFGIMKALGRQFFRLHRPFELDVFNNYGDKILTIKRPFSFINSHIKALLPGYDENGNLMHEIIGESVQKWHLWRRRYNLFKLEDDVSDEYEQYGAIDSGFLAFDFPVYNKDGDVVGSVDRNWVGLGRELFTDTGVYIVRMDPASFAGMGSMYPSVAGPLTLDQRAVLLGNAVSIDFDYFSRHSRGGGGFLSFSDWE</sequence>
<dbReference type="InterPro" id="IPR005552">
    <property type="entry name" value="Scramblase"/>
</dbReference>
<evidence type="ECO:0000313" key="13">
    <source>
        <dbReference type="Proteomes" id="UP000244309"/>
    </source>
</evidence>
<dbReference type="EMBL" id="PKFO01000004">
    <property type="protein sequence ID" value="PVH20812.1"/>
    <property type="molecule type" value="Genomic_DNA"/>
</dbReference>
<accession>A0A2V1AST8</accession>
<dbReference type="SUPFAM" id="SSF103506">
    <property type="entry name" value="Mitochondrial carrier"/>
    <property type="match status" value="1"/>
</dbReference>
<evidence type="ECO:0000256" key="2">
    <source>
        <dbReference type="ARBA" id="ARBA00005350"/>
    </source>
</evidence>
<organism evidence="12 13">
    <name type="scientific">Candidozyma haemuli</name>
    <dbReference type="NCBI Taxonomy" id="45357"/>
    <lineage>
        <taxon>Eukaryota</taxon>
        <taxon>Fungi</taxon>
        <taxon>Dikarya</taxon>
        <taxon>Ascomycota</taxon>
        <taxon>Saccharomycotina</taxon>
        <taxon>Pichiomycetes</taxon>
        <taxon>Metschnikowiaceae</taxon>
        <taxon>Candidozyma</taxon>
    </lineage>
</organism>
<dbReference type="Proteomes" id="UP000244309">
    <property type="component" value="Unassembled WGS sequence"/>
</dbReference>
<dbReference type="AlphaFoldDB" id="A0A2V1AST8"/>
<feature type="repeat" description="Solcar" evidence="11">
    <location>
        <begin position="7"/>
        <end position="94"/>
    </location>
</feature>
<evidence type="ECO:0000313" key="12">
    <source>
        <dbReference type="EMBL" id="PVH20812.1"/>
    </source>
</evidence>
<evidence type="ECO:0000256" key="10">
    <source>
        <dbReference type="ARBA" id="ARBA00023136"/>
    </source>
</evidence>
<comment type="subcellular location">
    <subcellularLocation>
        <location evidence="1">Mitochondrion inner membrane</location>
        <topology evidence="1">Multi-pass membrane protein</topology>
    </subcellularLocation>
</comment>
<dbReference type="SUPFAM" id="SSF54518">
    <property type="entry name" value="Tubby C-terminal domain-like"/>
    <property type="match status" value="1"/>
</dbReference>
<dbReference type="OrthoDB" id="204711at2759"/>
<gene>
    <name evidence="12" type="ORF">CXQ85_004320</name>
</gene>
<evidence type="ECO:0000256" key="5">
    <source>
        <dbReference type="ARBA" id="ARBA00022692"/>
    </source>
</evidence>
<comment type="caution">
    <text evidence="12">The sequence shown here is derived from an EMBL/GenBank/DDBJ whole genome shotgun (WGS) entry which is preliminary data.</text>
</comment>
<feature type="repeat" description="Solcar" evidence="11">
    <location>
        <begin position="105"/>
        <end position="196"/>
    </location>
</feature>
<evidence type="ECO:0000256" key="9">
    <source>
        <dbReference type="ARBA" id="ARBA00023128"/>
    </source>
</evidence>
<keyword evidence="8" id="KW-1133">Transmembrane helix</keyword>
<feature type="repeat" description="Solcar" evidence="11">
    <location>
        <begin position="206"/>
        <end position="295"/>
    </location>
</feature>
<protein>
    <recommendedName>
        <fullName evidence="14">Mitochondrial carrier</fullName>
    </recommendedName>
</protein>
<dbReference type="Gene3D" id="1.50.40.10">
    <property type="entry name" value="Mitochondrial carrier domain"/>
    <property type="match status" value="1"/>
</dbReference>
<dbReference type="InterPro" id="IPR049563">
    <property type="entry name" value="TXTP-like"/>
</dbReference>
<keyword evidence="13" id="KW-1185">Reference proteome</keyword>
<dbReference type="GO" id="GO:0017128">
    <property type="term" value="F:phospholipid scramblase activity"/>
    <property type="evidence" value="ECO:0007669"/>
    <property type="project" value="InterPro"/>
</dbReference>
<dbReference type="PANTHER" id="PTHR45788">
    <property type="entry name" value="SUCCINATE/FUMARATE MITOCHONDRIAL TRANSPORTER-RELATED"/>
    <property type="match status" value="1"/>
</dbReference>
<keyword evidence="6" id="KW-0677">Repeat</keyword>
<dbReference type="Pfam" id="PF00153">
    <property type="entry name" value="Mito_carr"/>
    <property type="match status" value="3"/>
</dbReference>
<dbReference type="GO" id="GO:0005469">
    <property type="term" value="F:succinate:fumarate antiporter activity"/>
    <property type="evidence" value="ECO:0007669"/>
    <property type="project" value="TreeGrafter"/>
</dbReference>
<evidence type="ECO:0000256" key="4">
    <source>
        <dbReference type="ARBA" id="ARBA00022448"/>
    </source>
</evidence>
<dbReference type="VEuPathDB" id="FungiDB:CXQ85_004320"/>
<evidence type="ECO:0000256" key="6">
    <source>
        <dbReference type="ARBA" id="ARBA00022737"/>
    </source>
</evidence>
<keyword evidence="7" id="KW-0999">Mitochondrion inner membrane</keyword>
<proteinExistence type="inferred from homology"/>
<evidence type="ECO:0000256" key="11">
    <source>
        <dbReference type="PROSITE-ProRule" id="PRU00282"/>
    </source>
</evidence>
<name>A0A2V1AST8_9ASCO</name>
<evidence type="ECO:0008006" key="14">
    <source>
        <dbReference type="Google" id="ProtNLM"/>
    </source>
</evidence>
<dbReference type="FunFam" id="1.50.40.10:FF:000021">
    <property type="entry name" value="SFC1p Mitochondrial succinate-fumarate transporter"/>
    <property type="match status" value="1"/>
</dbReference>
<dbReference type="InterPro" id="IPR018108">
    <property type="entry name" value="MCP_transmembrane"/>
</dbReference>
<dbReference type="Pfam" id="PF03803">
    <property type="entry name" value="Scramblase"/>
    <property type="match status" value="1"/>
</dbReference>
<dbReference type="PROSITE" id="PS50920">
    <property type="entry name" value="SOLCAR"/>
    <property type="match status" value="3"/>
</dbReference>
<keyword evidence="5 11" id="KW-0812">Transmembrane</keyword>
<comment type="similarity">
    <text evidence="2">Belongs to the phospholipid scramblase family.</text>
</comment>
<dbReference type="GO" id="GO:0005743">
    <property type="term" value="C:mitochondrial inner membrane"/>
    <property type="evidence" value="ECO:0007669"/>
    <property type="project" value="UniProtKB-SubCell"/>
</dbReference>
<evidence type="ECO:0000256" key="3">
    <source>
        <dbReference type="ARBA" id="ARBA00006375"/>
    </source>
</evidence>
<reference evidence="12 13" key="1">
    <citation type="submission" date="2017-12" db="EMBL/GenBank/DDBJ databases">
        <title>Genome Sequence of a Multidrug-Resistant Candida haemulonii Isolate from a Patient with Chronic Leg Ulcers in Israel.</title>
        <authorList>
            <person name="Chow N.A."/>
            <person name="Gade L."/>
            <person name="Batra D."/>
            <person name="Rowe L.A."/>
            <person name="Ben-Ami R."/>
            <person name="Loparev V.N."/>
            <person name="Litvintseva A.P."/>
        </authorList>
    </citation>
    <scope>NUCLEOTIDE SEQUENCE [LARGE SCALE GENOMIC DNA]</scope>
    <source>
        <strain evidence="12 13">B11899</strain>
    </source>
</reference>
<dbReference type="InterPro" id="IPR002067">
    <property type="entry name" value="MCP"/>
</dbReference>
<dbReference type="RefSeq" id="XP_025341752.1">
    <property type="nucleotide sequence ID" value="XM_025487944.1"/>
</dbReference>
<keyword evidence="9" id="KW-0496">Mitochondrion</keyword>
<dbReference type="PANTHER" id="PTHR45788:SF2">
    <property type="entry name" value="SUCCINATE_FUMARATE MITOCHONDRIAL TRANSPORTER"/>
    <property type="match status" value="1"/>
</dbReference>
<evidence type="ECO:0000256" key="1">
    <source>
        <dbReference type="ARBA" id="ARBA00004448"/>
    </source>
</evidence>
<keyword evidence="4" id="KW-0813">Transport</keyword>
<evidence type="ECO:0000256" key="7">
    <source>
        <dbReference type="ARBA" id="ARBA00022792"/>
    </source>
</evidence>